<dbReference type="Proteomes" id="UP001291623">
    <property type="component" value="Unassembled WGS sequence"/>
</dbReference>
<evidence type="ECO:0000313" key="3">
    <source>
        <dbReference type="Proteomes" id="UP001291623"/>
    </source>
</evidence>
<comment type="caution">
    <text evidence="2">The sequence shown here is derived from an EMBL/GenBank/DDBJ whole genome shotgun (WGS) entry which is preliminary data.</text>
</comment>
<dbReference type="AlphaFoldDB" id="A0AAE1VHQ1"/>
<reference evidence="2" key="1">
    <citation type="submission" date="2023-12" db="EMBL/GenBank/DDBJ databases">
        <title>Genome assembly of Anisodus tanguticus.</title>
        <authorList>
            <person name="Wang Y.-J."/>
        </authorList>
    </citation>
    <scope>NUCLEOTIDE SEQUENCE</scope>
    <source>
        <strain evidence="2">KB-2021</strain>
        <tissue evidence="2">Leaf</tissue>
    </source>
</reference>
<feature type="compositionally biased region" description="Polar residues" evidence="1">
    <location>
        <begin position="115"/>
        <end position="124"/>
    </location>
</feature>
<proteinExistence type="predicted"/>
<dbReference type="EMBL" id="JAVYJV010000008">
    <property type="protein sequence ID" value="KAK4364106.1"/>
    <property type="molecule type" value="Genomic_DNA"/>
</dbReference>
<keyword evidence="3" id="KW-1185">Reference proteome</keyword>
<evidence type="ECO:0000313" key="2">
    <source>
        <dbReference type="EMBL" id="KAK4364106.1"/>
    </source>
</evidence>
<name>A0AAE1VHQ1_9SOLA</name>
<sequence>MWHCAWSSYHEEFCDHLKVIGEMDQSAENLLTYPIETWPRLVDEPIVKRFKGSSSINTTIVLEPDVDFPSSFSSDEPDPLLRPMSFSEANTRILERMKQPLATPTRRISFVGDSTGLSQPTNVPYQPPKLTWQNKDAVTGNKLRVTKEKMKTRKGNGKSQT</sequence>
<organism evidence="2 3">
    <name type="scientific">Anisodus tanguticus</name>
    <dbReference type="NCBI Taxonomy" id="243964"/>
    <lineage>
        <taxon>Eukaryota</taxon>
        <taxon>Viridiplantae</taxon>
        <taxon>Streptophyta</taxon>
        <taxon>Embryophyta</taxon>
        <taxon>Tracheophyta</taxon>
        <taxon>Spermatophyta</taxon>
        <taxon>Magnoliopsida</taxon>
        <taxon>eudicotyledons</taxon>
        <taxon>Gunneridae</taxon>
        <taxon>Pentapetalae</taxon>
        <taxon>asterids</taxon>
        <taxon>lamiids</taxon>
        <taxon>Solanales</taxon>
        <taxon>Solanaceae</taxon>
        <taxon>Solanoideae</taxon>
        <taxon>Hyoscyameae</taxon>
        <taxon>Anisodus</taxon>
    </lineage>
</organism>
<gene>
    <name evidence="2" type="ORF">RND71_015464</name>
</gene>
<evidence type="ECO:0000256" key="1">
    <source>
        <dbReference type="SAM" id="MobiDB-lite"/>
    </source>
</evidence>
<accession>A0AAE1VHQ1</accession>
<feature type="region of interest" description="Disordered" evidence="1">
    <location>
        <begin position="111"/>
        <end position="132"/>
    </location>
</feature>
<protein>
    <submittedName>
        <fullName evidence="2">Uncharacterized protein</fullName>
    </submittedName>
</protein>